<comment type="caution">
    <text evidence="4">The sequence shown here is derived from an EMBL/GenBank/DDBJ whole genome shotgun (WGS) entry which is preliminary data.</text>
</comment>
<dbReference type="SUPFAM" id="SSF103378">
    <property type="entry name" value="2-methylcitrate dehydratase PrpD"/>
    <property type="match status" value="1"/>
</dbReference>
<dbReference type="InterPro" id="IPR005656">
    <property type="entry name" value="MmgE_PrpD"/>
</dbReference>
<dbReference type="Pfam" id="PF19305">
    <property type="entry name" value="MmgE_PrpD_C"/>
    <property type="match status" value="1"/>
</dbReference>
<dbReference type="InterPro" id="IPR042188">
    <property type="entry name" value="MmgE/PrpD_sf_2"/>
</dbReference>
<dbReference type="Pfam" id="PF03972">
    <property type="entry name" value="MmgE_PrpD_N"/>
    <property type="match status" value="1"/>
</dbReference>
<sequence length="456" mass="49833">MNLFDSVVREISEFVVGDVVVGNDVSAEVKRRVLDSLGCFFGAWDEDALVAARKAVSKHVSNVKGASVWGSGVKTSPDWATFVNGVGVRALDFNDTYLSKEPLHPSDMIPAIIAAGEVYGSSGKEIIEAIAVGYEVGCRLCDAATLRKRGWDHVNFTMIGAVAGVCRVMKLGFEQTANSISLAVVPHAAMRQTRAGELSMWKGAAAANACRNAVFACLLAESGMTGPSQPFEGEMGFFKQVAGTSFSLAGLAATKNPRKILETYVKYNPVEYHAMTAVDAALKALRRAGSVDNIAKVRVDTFEASYTILAKDAEKWRPTTRETADHSLPYIVAVTLLDDGVWLDSFDRKRIASSDVAEFMKRIEIVEDPVLTQRYPEELVNRVTLMLKNGETVSVEEAIPRGHYKNPMSDEEIEAKFHRLASKRIDEGRRKEIVQKVRSLDKLNQVAELVEVVAGP</sequence>
<dbReference type="EMBL" id="DRXS01000139">
    <property type="protein sequence ID" value="HHR40684.1"/>
    <property type="molecule type" value="Genomic_DNA"/>
</dbReference>
<feature type="domain" description="MmgE/PrpD C-terminal" evidence="3">
    <location>
        <begin position="269"/>
        <end position="436"/>
    </location>
</feature>
<proteinExistence type="inferred from homology"/>
<dbReference type="PANTHER" id="PTHR16943">
    <property type="entry name" value="2-METHYLCITRATE DEHYDRATASE-RELATED"/>
    <property type="match status" value="1"/>
</dbReference>
<name>A0A7C5YBJ9_CALS0</name>
<accession>A0A7C5YBJ9</accession>
<evidence type="ECO:0000256" key="1">
    <source>
        <dbReference type="ARBA" id="ARBA00006174"/>
    </source>
</evidence>
<protein>
    <submittedName>
        <fullName evidence="4">MmgE/PrpD family protein</fullName>
    </submittedName>
</protein>
<dbReference type="Gene3D" id="3.30.1330.120">
    <property type="entry name" value="2-methylcitrate dehydratase PrpD"/>
    <property type="match status" value="1"/>
</dbReference>
<organism evidence="4">
    <name type="scientific">Caldiarchaeum subterraneum</name>
    <dbReference type="NCBI Taxonomy" id="311458"/>
    <lineage>
        <taxon>Archaea</taxon>
        <taxon>Nitrososphaerota</taxon>
        <taxon>Candidatus Caldarchaeales</taxon>
        <taxon>Candidatus Caldarchaeaceae</taxon>
        <taxon>Candidatus Caldarchaeum</taxon>
    </lineage>
</organism>
<dbReference type="GO" id="GO:0016829">
    <property type="term" value="F:lyase activity"/>
    <property type="evidence" value="ECO:0007669"/>
    <property type="project" value="InterPro"/>
</dbReference>
<comment type="similarity">
    <text evidence="1">Belongs to the PrpD family.</text>
</comment>
<dbReference type="Gene3D" id="1.10.4100.10">
    <property type="entry name" value="2-methylcitrate dehydratase PrpD"/>
    <property type="match status" value="1"/>
</dbReference>
<dbReference type="PANTHER" id="PTHR16943:SF8">
    <property type="entry name" value="2-METHYLCITRATE DEHYDRATASE"/>
    <property type="match status" value="1"/>
</dbReference>
<evidence type="ECO:0000259" key="3">
    <source>
        <dbReference type="Pfam" id="PF19305"/>
    </source>
</evidence>
<dbReference type="InterPro" id="IPR036148">
    <property type="entry name" value="MmgE/PrpD_sf"/>
</dbReference>
<dbReference type="AlphaFoldDB" id="A0A7C5YBJ9"/>
<evidence type="ECO:0000259" key="2">
    <source>
        <dbReference type="Pfam" id="PF03972"/>
    </source>
</evidence>
<dbReference type="InterPro" id="IPR045336">
    <property type="entry name" value="MmgE_PrpD_N"/>
</dbReference>
<feature type="domain" description="MmgE/PrpD N-terminal" evidence="2">
    <location>
        <begin position="24"/>
        <end position="244"/>
    </location>
</feature>
<gene>
    <name evidence="4" type="ORF">ENM42_02525</name>
</gene>
<reference evidence="4" key="1">
    <citation type="journal article" date="2020" name="mSystems">
        <title>Genome- and Community-Level Interaction Insights into Carbon Utilization and Element Cycling Functions of Hydrothermarchaeota in Hydrothermal Sediment.</title>
        <authorList>
            <person name="Zhou Z."/>
            <person name="Liu Y."/>
            <person name="Xu W."/>
            <person name="Pan J."/>
            <person name="Luo Z.H."/>
            <person name="Li M."/>
        </authorList>
    </citation>
    <scope>NUCLEOTIDE SEQUENCE [LARGE SCALE GENOMIC DNA]</scope>
    <source>
        <strain evidence="4">SpSt-1084</strain>
    </source>
</reference>
<dbReference type="InterPro" id="IPR042183">
    <property type="entry name" value="MmgE/PrpD_sf_1"/>
</dbReference>
<evidence type="ECO:0000313" key="4">
    <source>
        <dbReference type="EMBL" id="HHR40684.1"/>
    </source>
</evidence>
<dbReference type="InterPro" id="IPR045337">
    <property type="entry name" value="MmgE_PrpD_C"/>
</dbReference>